<reference evidence="2 3" key="1">
    <citation type="submission" date="2020-03" db="EMBL/GenBank/DDBJ databases">
        <title>Roseomonas selenitidurans sp. nov. isolated from soil.</title>
        <authorList>
            <person name="Liu H."/>
        </authorList>
    </citation>
    <scope>NUCLEOTIDE SEQUENCE [LARGE SCALE GENOMIC DNA]</scope>
    <source>
        <strain evidence="2 3">JCM 15073</strain>
    </source>
</reference>
<dbReference type="GO" id="GO:0016787">
    <property type="term" value="F:hydrolase activity"/>
    <property type="evidence" value="ECO:0007669"/>
    <property type="project" value="UniProtKB-KW"/>
</dbReference>
<dbReference type="PANTHER" id="PTHR43798">
    <property type="entry name" value="MONOACYLGLYCEROL LIPASE"/>
    <property type="match status" value="1"/>
</dbReference>
<evidence type="ECO:0000313" key="2">
    <source>
        <dbReference type="EMBL" id="NKE44998.1"/>
    </source>
</evidence>
<dbReference type="PANTHER" id="PTHR43798:SF29">
    <property type="entry name" value="AB HYDROLASE-1 DOMAIN-CONTAINING PROTEIN"/>
    <property type="match status" value="1"/>
</dbReference>
<protein>
    <submittedName>
        <fullName evidence="2">Alpha/beta hydrolase</fullName>
    </submittedName>
</protein>
<dbReference type="Gene3D" id="3.40.50.1820">
    <property type="entry name" value="alpha/beta hydrolase"/>
    <property type="match status" value="1"/>
</dbReference>
<sequence length="230" mass="24487">MSVVLLPGFMLDAGLWEEMAPLLAPLGPIHHGDLFQDDTMQAMAARVLAEVPGRFVLVGFSMGGFVAREVARMAPERVRALVLVATSARGDSAAQRARRQAIAGRPADQAFRGMSRSAIARGLHPDRAGDMALVDRLRGMGDRLGGAVFLRQSLLPRPAFDDRLGEITCPTLVVAAAQDALRSVPESEELAAGIPGARLHVVEGSGHMLPIEAPETLARLILDFVAQAET</sequence>
<organism evidence="2 3">
    <name type="scientific">Falsiroseomonas frigidaquae</name>
    <dbReference type="NCBI Taxonomy" id="487318"/>
    <lineage>
        <taxon>Bacteria</taxon>
        <taxon>Pseudomonadati</taxon>
        <taxon>Pseudomonadota</taxon>
        <taxon>Alphaproteobacteria</taxon>
        <taxon>Acetobacterales</taxon>
        <taxon>Roseomonadaceae</taxon>
        <taxon>Falsiroseomonas</taxon>
    </lineage>
</organism>
<proteinExistence type="predicted"/>
<name>A0ABX1EY66_9PROT</name>
<accession>A0ABX1EY66</accession>
<dbReference type="EMBL" id="JAAVTX010000003">
    <property type="protein sequence ID" value="NKE44998.1"/>
    <property type="molecule type" value="Genomic_DNA"/>
</dbReference>
<dbReference type="InterPro" id="IPR029058">
    <property type="entry name" value="AB_hydrolase_fold"/>
</dbReference>
<evidence type="ECO:0000313" key="3">
    <source>
        <dbReference type="Proteomes" id="UP000765160"/>
    </source>
</evidence>
<dbReference type="SUPFAM" id="SSF53474">
    <property type="entry name" value="alpha/beta-Hydrolases"/>
    <property type="match status" value="1"/>
</dbReference>
<comment type="caution">
    <text evidence="2">The sequence shown here is derived from an EMBL/GenBank/DDBJ whole genome shotgun (WGS) entry which is preliminary data.</text>
</comment>
<evidence type="ECO:0000259" key="1">
    <source>
        <dbReference type="Pfam" id="PF12697"/>
    </source>
</evidence>
<keyword evidence="3" id="KW-1185">Reference proteome</keyword>
<dbReference type="InterPro" id="IPR000073">
    <property type="entry name" value="AB_hydrolase_1"/>
</dbReference>
<dbReference type="InterPro" id="IPR050266">
    <property type="entry name" value="AB_hydrolase_sf"/>
</dbReference>
<gene>
    <name evidence="2" type="ORF">HB662_09425</name>
</gene>
<keyword evidence="2" id="KW-0378">Hydrolase</keyword>
<dbReference type="Pfam" id="PF12697">
    <property type="entry name" value="Abhydrolase_6"/>
    <property type="match status" value="1"/>
</dbReference>
<dbReference type="Proteomes" id="UP000765160">
    <property type="component" value="Unassembled WGS sequence"/>
</dbReference>
<feature type="domain" description="AB hydrolase-1" evidence="1">
    <location>
        <begin position="3"/>
        <end position="219"/>
    </location>
</feature>